<keyword evidence="2" id="KW-1185">Reference proteome</keyword>
<reference evidence="1 2" key="1">
    <citation type="submission" date="2016-01" db="EMBL/GenBank/DDBJ databases">
        <title>Genome sequencing of Roseivirga echinicomitans KMM 6058.</title>
        <authorList>
            <person name="Selvaratnam C."/>
            <person name="Thevarajoo S."/>
            <person name="Goh K.M."/>
            <person name="Ee R."/>
            <person name="Chan K.-G."/>
            <person name="Chong C.S."/>
        </authorList>
    </citation>
    <scope>NUCLEOTIDE SEQUENCE [LARGE SCALE GENOMIC DNA]</scope>
    <source>
        <strain evidence="1 2">KMM 6058</strain>
    </source>
</reference>
<evidence type="ECO:0000313" key="2">
    <source>
        <dbReference type="Proteomes" id="UP000075615"/>
    </source>
</evidence>
<gene>
    <name evidence="1" type="ORF">AWN68_10230</name>
</gene>
<comment type="caution">
    <text evidence="1">The sequence shown here is derived from an EMBL/GenBank/DDBJ whole genome shotgun (WGS) entry which is preliminary data.</text>
</comment>
<proteinExistence type="predicted"/>
<dbReference type="AlphaFoldDB" id="A0A150X2V9"/>
<dbReference type="EMBL" id="LRDB01000050">
    <property type="protein sequence ID" value="KYG73059.1"/>
    <property type="molecule type" value="Genomic_DNA"/>
</dbReference>
<dbReference type="RefSeq" id="WP_068418036.1">
    <property type="nucleotide sequence ID" value="NZ_LRDB01000050.1"/>
</dbReference>
<dbReference type="STRING" id="296218.AWN68_10230"/>
<accession>A0A150X2V9</accession>
<name>A0A150X2V9_9BACT</name>
<sequence length="401" mass="46067">MKKHTTKTLSILISFLFTLITVKAQTIDLLKENSFVVNDLASTELTDFLNKKIENSQFIMLGEQHGIKEVGDISNVIFNISKPFGYNTLCIETDFIAAKTIENIFSKSTSPSEELKQLYQKYPFSIPFYNNKDDIKLFSNIIDNGGKIWGVDQTFMVQFRLNFEYIIKNSESEALKKAIKLLLEEAKIGFQKAIDEKNLMAPFIFKYSDDLHNQLVSLTNSESDKNLLNDLKMTREIYNLNFQKEYYLNNNKRAELMKRNFLNYYNNSKESKTHPKVLFKLGANHVKKGLNNNNVFDISNMISELAIVNGKTSLHIYATGINGTQNIGNPFTPVSIVPFDNSKDIPEEVRELMKNQLGKYFIIDTEPLRVKGNSLTEKMNDLALKYDILIYIKDCEAVEKL</sequence>
<dbReference type="Proteomes" id="UP000075615">
    <property type="component" value="Unassembled WGS sequence"/>
</dbReference>
<dbReference type="SUPFAM" id="SSF159501">
    <property type="entry name" value="EreA/ChaN-like"/>
    <property type="match status" value="1"/>
</dbReference>
<evidence type="ECO:0000313" key="1">
    <source>
        <dbReference type="EMBL" id="KYG73059.1"/>
    </source>
</evidence>
<organism evidence="1 2">
    <name type="scientific">Roseivirga echinicomitans</name>
    <dbReference type="NCBI Taxonomy" id="296218"/>
    <lineage>
        <taxon>Bacteria</taxon>
        <taxon>Pseudomonadati</taxon>
        <taxon>Bacteroidota</taxon>
        <taxon>Cytophagia</taxon>
        <taxon>Cytophagales</taxon>
        <taxon>Roseivirgaceae</taxon>
        <taxon>Roseivirga</taxon>
    </lineage>
</organism>
<dbReference type="OrthoDB" id="128385at2"/>
<protein>
    <submittedName>
        <fullName evidence="1">Uncharacterized protein</fullName>
    </submittedName>
</protein>